<reference evidence="2" key="2">
    <citation type="journal article" date="2014" name="ISME J.">
        <title>Microbial stratification in low pH oxic and suboxic macroscopic growths along an acid mine drainage.</title>
        <authorList>
            <person name="Mendez-Garcia C."/>
            <person name="Mesa V."/>
            <person name="Sprenger R.R."/>
            <person name="Richter M."/>
            <person name="Diez M.S."/>
            <person name="Solano J."/>
            <person name="Bargiela R."/>
            <person name="Golyshina O.V."/>
            <person name="Manteca A."/>
            <person name="Ramos J.L."/>
            <person name="Gallego J.R."/>
            <person name="Llorente I."/>
            <person name="Martins Dos Santos V.A."/>
            <person name="Jensen O.N."/>
            <person name="Pelaez A.I."/>
            <person name="Sanchez J."/>
            <person name="Ferrer M."/>
        </authorList>
    </citation>
    <scope>NUCLEOTIDE SEQUENCE</scope>
</reference>
<dbReference type="SUPFAM" id="SSF53448">
    <property type="entry name" value="Nucleotide-diphospho-sugar transferases"/>
    <property type="match status" value="1"/>
</dbReference>
<gene>
    <name evidence="2" type="ORF">B2A_04469</name>
</gene>
<protein>
    <submittedName>
        <fullName evidence="2">Glycosyl transferase, family 2 domain protein</fullName>
        <ecNumber evidence="2">2.-.-.-</ecNumber>
    </submittedName>
</protein>
<feature type="non-terminal residue" evidence="2">
    <location>
        <position position="53"/>
    </location>
</feature>
<organism evidence="2">
    <name type="scientific">mine drainage metagenome</name>
    <dbReference type="NCBI Taxonomy" id="410659"/>
    <lineage>
        <taxon>unclassified sequences</taxon>
        <taxon>metagenomes</taxon>
        <taxon>ecological metagenomes</taxon>
    </lineage>
</organism>
<accession>T1ALF7</accession>
<proteinExistence type="predicted"/>
<reference evidence="2" key="1">
    <citation type="submission" date="2013-08" db="EMBL/GenBank/DDBJ databases">
        <authorList>
            <person name="Mendez C."/>
            <person name="Richter M."/>
            <person name="Ferrer M."/>
            <person name="Sanchez J."/>
        </authorList>
    </citation>
    <scope>NUCLEOTIDE SEQUENCE</scope>
</reference>
<dbReference type="GO" id="GO:0016740">
    <property type="term" value="F:transferase activity"/>
    <property type="evidence" value="ECO:0007669"/>
    <property type="project" value="UniProtKB-KW"/>
</dbReference>
<dbReference type="EMBL" id="AUZZ01003005">
    <property type="protein sequence ID" value="EQD58202.1"/>
    <property type="molecule type" value="Genomic_DNA"/>
</dbReference>
<feature type="domain" description="Glycosyltransferase 2-like" evidence="1">
    <location>
        <begin position="11"/>
        <end position="50"/>
    </location>
</feature>
<dbReference type="AlphaFoldDB" id="T1ALF7"/>
<dbReference type="InterPro" id="IPR001173">
    <property type="entry name" value="Glyco_trans_2-like"/>
</dbReference>
<dbReference type="Gene3D" id="3.90.550.10">
    <property type="entry name" value="Spore Coat Polysaccharide Biosynthesis Protein SpsA, Chain A"/>
    <property type="match status" value="1"/>
</dbReference>
<sequence length="53" mass="5532">MNLTPSDRVAILIPALNEERAIREVVLGALTVSAQVIVIDDGSSDATAARIAD</sequence>
<keyword evidence="2" id="KW-0808">Transferase</keyword>
<evidence type="ECO:0000259" key="1">
    <source>
        <dbReference type="Pfam" id="PF00535"/>
    </source>
</evidence>
<name>T1ALF7_9ZZZZ</name>
<comment type="caution">
    <text evidence="2">The sequence shown here is derived from an EMBL/GenBank/DDBJ whole genome shotgun (WGS) entry which is preliminary data.</text>
</comment>
<dbReference type="EC" id="2.-.-.-" evidence="2"/>
<dbReference type="InterPro" id="IPR029044">
    <property type="entry name" value="Nucleotide-diphossugar_trans"/>
</dbReference>
<evidence type="ECO:0000313" key="2">
    <source>
        <dbReference type="EMBL" id="EQD58202.1"/>
    </source>
</evidence>
<dbReference type="Pfam" id="PF00535">
    <property type="entry name" value="Glycos_transf_2"/>
    <property type="match status" value="1"/>
</dbReference>